<dbReference type="GO" id="GO:0019693">
    <property type="term" value="P:ribose phosphate metabolic process"/>
    <property type="evidence" value="ECO:0007669"/>
    <property type="project" value="TreeGrafter"/>
</dbReference>
<comment type="catalytic activity">
    <reaction evidence="1">
        <text>GDP-alpha-D-mannose + H2O = alpha-D-mannose 1-phosphate + GMP + 2 H(+)</text>
        <dbReference type="Rhea" id="RHEA:27978"/>
        <dbReference type="ChEBI" id="CHEBI:15377"/>
        <dbReference type="ChEBI" id="CHEBI:15378"/>
        <dbReference type="ChEBI" id="CHEBI:57527"/>
        <dbReference type="ChEBI" id="CHEBI:58115"/>
        <dbReference type="ChEBI" id="CHEBI:58409"/>
    </reaction>
</comment>
<dbReference type="InterPro" id="IPR015797">
    <property type="entry name" value="NUDIX_hydrolase-like_dom_sf"/>
</dbReference>
<evidence type="ECO:0000256" key="3">
    <source>
        <dbReference type="ARBA" id="ARBA00007275"/>
    </source>
</evidence>
<evidence type="ECO:0000259" key="9">
    <source>
        <dbReference type="PROSITE" id="PS51462"/>
    </source>
</evidence>
<dbReference type="GO" id="GO:0016462">
    <property type="term" value="F:pyrophosphatase activity"/>
    <property type="evidence" value="ECO:0007669"/>
    <property type="project" value="UniProtKB-ARBA"/>
</dbReference>
<name>A0A7T3RCW2_9SPIR</name>
<evidence type="ECO:0000313" key="11">
    <source>
        <dbReference type="Proteomes" id="UP000595224"/>
    </source>
</evidence>
<dbReference type="GO" id="GO:0006753">
    <property type="term" value="P:nucleoside phosphate metabolic process"/>
    <property type="evidence" value="ECO:0007669"/>
    <property type="project" value="TreeGrafter"/>
</dbReference>
<organism evidence="10 11">
    <name type="scientific">Treponema peruense</name>
    <dbReference type="NCBI Taxonomy" id="2787628"/>
    <lineage>
        <taxon>Bacteria</taxon>
        <taxon>Pseudomonadati</taxon>
        <taxon>Spirochaetota</taxon>
        <taxon>Spirochaetia</taxon>
        <taxon>Spirochaetales</taxon>
        <taxon>Treponemataceae</taxon>
        <taxon>Treponema</taxon>
    </lineage>
</organism>
<evidence type="ECO:0000256" key="1">
    <source>
        <dbReference type="ARBA" id="ARBA00000847"/>
    </source>
</evidence>
<evidence type="ECO:0000256" key="4">
    <source>
        <dbReference type="ARBA" id="ARBA00016377"/>
    </source>
</evidence>
<dbReference type="InterPro" id="IPR020476">
    <property type="entry name" value="Nudix_hydrolase"/>
</dbReference>
<evidence type="ECO:0000256" key="6">
    <source>
        <dbReference type="ARBA" id="ARBA00032162"/>
    </source>
</evidence>
<dbReference type="EMBL" id="CP064936">
    <property type="protein sequence ID" value="QQA00824.1"/>
    <property type="molecule type" value="Genomic_DNA"/>
</dbReference>
<keyword evidence="11" id="KW-1185">Reference proteome</keyword>
<dbReference type="PROSITE" id="PS51462">
    <property type="entry name" value="NUDIX"/>
    <property type="match status" value="1"/>
</dbReference>
<dbReference type="KEGG" id="tper:IWA51_11300"/>
<dbReference type="PANTHER" id="PTHR11839:SF18">
    <property type="entry name" value="NUDIX HYDROLASE DOMAIN-CONTAINING PROTEIN"/>
    <property type="match status" value="1"/>
</dbReference>
<accession>A0A7T3RCW2</accession>
<evidence type="ECO:0000256" key="7">
    <source>
        <dbReference type="ARBA" id="ARBA00032272"/>
    </source>
</evidence>
<dbReference type="Pfam" id="PF00293">
    <property type="entry name" value="NUDIX"/>
    <property type="match status" value="1"/>
</dbReference>
<evidence type="ECO:0000256" key="5">
    <source>
        <dbReference type="ARBA" id="ARBA00022801"/>
    </source>
</evidence>
<reference evidence="10 11" key="1">
    <citation type="submission" date="2020-11" db="EMBL/GenBank/DDBJ databases">
        <title>Treponema Peruensis nv. sp., first commensal Treponema isolated from human feces.</title>
        <authorList>
            <person name="Belkhou C."/>
            <person name="Raes J."/>
        </authorList>
    </citation>
    <scope>NUCLEOTIDE SEQUENCE [LARGE SCALE GENOMIC DNA]</scope>
    <source>
        <strain evidence="10 11">RCC2812</strain>
    </source>
</reference>
<evidence type="ECO:0000313" key="10">
    <source>
        <dbReference type="EMBL" id="QQA00824.1"/>
    </source>
</evidence>
<dbReference type="AlphaFoldDB" id="A0A7T3RCW2"/>
<dbReference type="PROSITE" id="PS00893">
    <property type="entry name" value="NUDIX_BOX"/>
    <property type="match status" value="1"/>
</dbReference>
<dbReference type="Proteomes" id="UP000595224">
    <property type="component" value="Chromosome"/>
</dbReference>
<sequence length="182" mass="20323">MNDIELTWNETERNEILKTPVFTVTERTSAGPGGRKGKYIVNEAPDWVIVIPVSGENFLMVKQWRHGEKALSIEFPGGVIDKGESPQEGAVRELREETGASAKKLTLLGKMNPNPALFANHVYVFCAENLVFSGIQDLDADECLNYMQIPQSEVIEKIGTAEYPHALMASALALFMRTDRRR</sequence>
<dbReference type="RefSeq" id="WP_177528701.1">
    <property type="nucleotide sequence ID" value="NZ_CBCSHE010000022.1"/>
</dbReference>
<keyword evidence="5 8" id="KW-0378">Hydrolase</keyword>
<comment type="cofactor">
    <cofactor evidence="2">
        <name>Mg(2+)</name>
        <dbReference type="ChEBI" id="CHEBI:18420"/>
    </cofactor>
</comment>
<dbReference type="InterPro" id="IPR020084">
    <property type="entry name" value="NUDIX_hydrolase_CS"/>
</dbReference>
<feature type="domain" description="Nudix hydrolase" evidence="9">
    <location>
        <begin position="41"/>
        <end position="173"/>
    </location>
</feature>
<dbReference type="Gene3D" id="3.90.79.10">
    <property type="entry name" value="Nucleoside Triphosphate Pyrophosphohydrolase"/>
    <property type="match status" value="1"/>
</dbReference>
<dbReference type="PRINTS" id="PR00502">
    <property type="entry name" value="NUDIXFAMILY"/>
</dbReference>
<protein>
    <recommendedName>
        <fullName evidence="4">GDP-mannose pyrophosphatase</fullName>
    </recommendedName>
    <alternativeName>
        <fullName evidence="6">GDP-mannose hydrolase</fullName>
    </alternativeName>
    <alternativeName>
        <fullName evidence="7">GDPMK</fullName>
    </alternativeName>
</protein>
<dbReference type="InterPro" id="IPR000086">
    <property type="entry name" value="NUDIX_hydrolase_dom"/>
</dbReference>
<dbReference type="CDD" id="cd03424">
    <property type="entry name" value="NUDIX_ADPRase_Nudt5_UGPPase_Nudt14"/>
    <property type="match status" value="1"/>
</dbReference>
<gene>
    <name evidence="10" type="ORF">IWA51_11300</name>
</gene>
<proteinExistence type="inferred from homology"/>
<dbReference type="PANTHER" id="PTHR11839">
    <property type="entry name" value="UDP/ADP-SUGAR PYROPHOSPHATASE"/>
    <property type="match status" value="1"/>
</dbReference>
<evidence type="ECO:0000256" key="8">
    <source>
        <dbReference type="RuleBase" id="RU003476"/>
    </source>
</evidence>
<evidence type="ECO:0000256" key="2">
    <source>
        <dbReference type="ARBA" id="ARBA00001946"/>
    </source>
</evidence>
<dbReference type="SUPFAM" id="SSF55811">
    <property type="entry name" value="Nudix"/>
    <property type="match status" value="1"/>
</dbReference>
<comment type="similarity">
    <text evidence="3">Belongs to the Nudix hydrolase family. NudK subfamily.</text>
</comment>